<organism evidence="4 5">
    <name type="scientific">Pseudooceanicola spongiae</name>
    <dbReference type="NCBI Taxonomy" id="2613965"/>
    <lineage>
        <taxon>Bacteria</taxon>
        <taxon>Pseudomonadati</taxon>
        <taxon>Pseudomonadota</taxon>
        <taxon>Alphaproteobacteria</taxon>
        <taxon>Rhodobacterales</taxon>
        <taxon>Paracoccaceae</taxon>
        <taxon>Pseudooceanicola</taxon>
    </lineage>
</organism>
<dbReference type="Pfam" id="PF13439">
    <property type="entry name" value="Glyco_transf_4"/>
    <property type="match status" value="1"/>
</dbReference>
<dbReference type="GO" id="GO:0016757">
    <property type="term" value="F:glycosyltransferase activity"/>
    <property type="evidence" value="ECO:0007669"/>
    <property type="project" value="UniProtKB-KW"/>
</dbReference>
<dbReference type="KEGG" id="pshq:F3W81_10965"/>
<dbReference type="Proteomes" id="UP000594118">
    <property type="component" value="Chromosome"/>
</dbReference>
<protein>
    <submittedName>
        <fullName evidence="4">Glycosyltransferase</fullName>
    </submittedName>
</protein>
<dbReference type="Gene3D" id="3.40.50.2000">
    <property type="entry name" value="Glycogen Phosphorylase B"/>
    <property type="match status" value="2"/>
</dbReference>
<dbReference type="PANTHER" id="PTHR12526">
    <property type="entry name" value="GLYCOSYLTRANSFERASE"/>
    <property type="match status" value="1"/>
</dbReference>
<keyword evidence="1" id="KW-0328">Glycosyltransferase</keyword>
<dbReference type="EMBL" id="CP045201">
    <property type="protein sequence ID" value="QOL81290.1"/>
    <property type="molecule type" value="Genomic_DNA"/>
</dbReference>
<feature type="domain" description="Glycosyltransferase subfamily 4-like N-terminal" evidence="3">
    <location>
        <begin position="33"/>
        <end position="149"/>
    </location>
</feature>
<name>A0A7L9WQE1_9RHOB</name>
<dbReference type="Pfam" id="PF13692">
    <property type="entry name" value="Glyco_trans_1_4"/>
    <property type="match status" value="1"/>
</dbReference>
<proteinExistence type="predicted"/>
<dbReference type="SUPFAM" id="SSF53756">
    <property type="entry name" value="UDP-Glycosyltransferase/glycogen phosphorylase"/>
    <property type="match status" value="1"/>
</dbReference>
<reference evidence="4 5" key="1">
    <citation type="submission" date="2019-10" db="EMBL/GenBank/DDBJ databases">
        <title>Pseudopuniceibacterium sp. HQ09 islated from Antarctica.</title>
        <authorList>
            <person name="Liao L."/>
            <person name="Su S."/>
            <person name="Chen B."/>
            <person name="Yu Y."/>
        </authorList>
    </citation>
    <scope>NUCLEOTIDE SEQUENCE [LARGE SCALE GENOMIC DNA]</scope>
    <source>
        <strain evidence="4 5">HQ09</strain>
    </source>
</reference>
<keyword evidence="2 4" id="KW-0808">Transferase</keyword>
<dbReference type="AlphaFoldDB" id="A0A7L9WQE1"/>
<accession>A0A7L9WQE1</accession>
<keyword evidence="5" id="KW-1185">Reference proteome</keyword>
<gene>
    <name evidence="4" type="ORF">F3W81_10965</name>
</gene>
<dbReference type="PANTHER" id="PTHR12526:SF510">
    <property type="entry name" value="D-INOSITOL 3-PHOSPHATE GLYCOSYLTRANSFERASE"/>
    <property type="match status" value="1"/>
</dbReference>
<evidence type="ECO:0000313" key="4">
    <source>
        <dbReference type="EMBL" id="QOL81290.1"/>
    </source>
</evidence>
<sequence>MLRIAHLVDDTGPGGVTRYLDFLARDPGMQAFAQHEVIAVPRANPAIRPIEADIIVSHLAITWRGLAGLMLLRARNAGTPLVHVEHSYSAGFVAARVTARARFQTLLRCAYALFDRVVAVSEGQRLWLVSRGLAPAEKVEVIHPCVDLSAFRALPAVAGPARTFGLIGRFDAQKGFDIAILAFRALSGPDLRLNIYGSGAEEQSLRAAAGTDPRIRFHAFVADPVAAMAQCDAILMPSRWEPYGIVALEARAAGRLLAVSCIDGLRDHAEEASHPCRGLSVTDWTDSLSEMTAHVVTVPRRRASAPSPERKTREGWLGLFESLTGEVLRRSPHLVA</sequence>
<evidence type="ECO:0000313" key="5">
    <source>
        <dbReference type="Proteomes" id="UP000594118"/>
    </source>
</evidence>
<evidence type="ECO:0000256" key="1">
    <source>
        <dbReference type="ARBA" id="ARBA00022676"/>
    </source>
</evidence>
<dbReference type="InterPro" id="IPR028098">
    <property type="entry name" value="Glyco_trans_4-like_N"/>
</dbReference>
<evidence type="ECO:0000259" key="3">
    <source>
        <dbReference type="Pfam" id="PF13439"/>
    </source>
</evidence>
<evidence type="ECO:0000256" key="2">
    <source>
        <dbReference type="ARBA" id="ARBA00022679"/>
    </source>
</evidence>
<dbReference type="RefSeq" id="WP_193079209.1">
    <property type="nucleotide sequence ID" value="NZ_CP045201.1"/>
</dbReference>